<evidence type="ECO:0000256" key="1">
    <source>
        <dbReference type="SAM" id="MobiDB-lite"/>
    </source>
</evidence>
<organism evidence="2 3">
    <name type="scientific">Ensete ventricosum</name>
    <name type="common">Abyssinian banana</name>
    <name type="synonym">Musa ensete</name>
    <dbReference type="NCBI Taxonomy" id="4639"/>
    <lineage>
        <taxon>Eukaryota</taxon>
        <taxon>Viridiplantae</taxon>
        <taxon>Streptophyta</taxon>
        <taxon>Embryophyta</taxon>
        <taxon>Tracheophyta</taxon>
        <taxon>Spermatophyta</taxon>
        <taxon>Magnoliopsida</taxon>
        <taxon>Liliopsida</taxon>
        <taxon>Zingiberales</taxon>
        <taxon>Musaceae</taxon>
        <taxon>Ensete</taxon>
    </lineage>
</organism>
<evidence type="ECO:0000313" key="2">
    <source>
        <dbReference type="EMBL" id="KAJ8498054.1"/>
    </source>
</evidence>
<protein>
    <submittedName>
        <fullName evidence="2">Uncharacterized protein</fullName>
    </submittedName>
</protein>
<dbReference type="EMBL" id="JAQQAF010000003">
    <property type="protein sequence ID" value="KAJ8498054.1"/>
    <property type="molecule type" value="Genomic_DNA"/>
</dbReference>
<feature type="region of interest" description="Disordered" evidence="1">
    <location>
        <begin position="1"/>
        <end position="61"/>
    </location>
</feature>
<evidence type="ECO:0000313" key="3">
    <source>
        <dbReference type="Proteomes" id="UP001222027"/>
    </source>
</evidence>
<sequence>MTLPGAAGSLGALACSSSDDRGKKARKPYTITPSRGRAGRRRRTTSSSKPSNSLKEKGREDKTIVLSHIRFSL</sequence>
<dbReference type="Proteomes" id="UP001222027">
    <property type="component" value="Unassembled WGS sequence"/>
</dbReference>
<proteinExistence type="predicted"/>
<gene>
    <name evidence="2" type="ORF">OPV22_008606</name>
</gene>
<accession>A0AAV8PQ46</accession>
<name>A0AAV8PQ46_ENSVE</name>
<keyword evidence="3" id="KW-1185">Reference proteome</keyword>
<feature type="compositionally biased region" description="Low complexity" evidence="1">
    <location>
        <begin position="1"/>
        <end position="17"/>
    </location>
</feature>
<reference evidence="2 3" key="1">
    <citation type="submission" date="2022-12" db="EMBL/GenBank/DDBJ databases">
        <title>Chromosome-scale assembly of the Ensete ventricosum genome.</title>
        <authorList>
            <person name="Dussert Y."/>
            <person name="Stocks J."/>
            <person name="Wendawek A."/>
            <person name="Woldeyes F."/>
            <person name="Nichols R.A."/>
            <person name="Borrell J.S."/>
        </authorList>
    </citation>
    <scope>NUCLEOTIDE SEQUENCE [LARGE SCALE GENOMIC DNA]</scope>
    <source>
        <strain evidence="3">cv. Maze</strain>
        <tissue evidence="2">Seeds</tissue>
    </source>
</reference>
<dbReference type="AlphaFoldDB" id="A0AAV8PQ46"/>
<comment type="caution">
    <text evidence="2">The sequence shown here is derived from an EMBL/GenBank/DDBJ whole genome shotgun (WGS) entry which is preliminary data.</text>
</comment>